<dbReference type="HOGENOM" id="CLU_3186592_0_0_3"/>
<evidence type="ECO:0000256" key="1">
    <source>
        <dbReference type="SAM" id="Phobius"/>
    </source>
</evidence>
<sequence>MSSDFNKGIMKFDNADNPITVALSAIIIFGSIGLLIGWSLETAYLVGQLG</sequence>
<dbReference type="RefSeq" id="WP_010467774.1">
    <property type="nucleotide sequence ID" value="NC_009925.1"/>
</dbReference>
<evidence type="ECO:0000313" key="2">
    <source>
        <dbReference type="EMBL" id="ABW27355.1"/>
    </source>
</evidence>
<gene>
    <name evidence="2" type="ordered locus">AM1_2346</name>
</gene>
<protein>
    <submittedName>
        <fullName evidence="2">Uncharacterized protein</fullName>
    </submittedName>
</protein>
<reference evidence="2 3" key="1">
    <citation type="journal article" date="2008" name="Proc. Natl. Acad. Sci. U.S.A.">
        <title>Niche adaptation and genome expansion in the chlorophyll d-producing cyanobacterium Acaryochloris marina.</title>
        <authorList>
            <person name="Swingley W.D."/>
            <person name="Chen M."/>
            <person name="Cheung P.C."/>
            <person name="Conrad A.L."/>
            <person name="Dejesa L.C."/>
            <person name="Hao J."/>
            <person name="Honchak B.M."/>
            <person name="Karbach L.E."/>
            <person name="Kurdoglu A."/>
            <person name="Lahiri S."/>
            <person name="Mastrian S.D."/>
            <person name="Miyashita H."/>
            <person name="Page L."/>
            <person name="Ramakrishna P."/>
            <person name="Satoh S."/>
            <person name="Sattley W.M."/>
            <person name="Shimada Y."/>
            <person name="Taylor H.L."/>
            <person name="Tomo T."/>
            <person name="Tsuchiya T."/>
            <person name="Wang Z.T."/>
            <person name="Raymond J."/>
            <person name="Mimuro M."/>
            <person name="Blankenship R.E."/>
            <person name="Touchman J.W."/>
        </authorList>
    </citation>
    <scope>NUCLEOTIDE SEQUENCE [LARGE SCALE GENOMIC DNA]</scope>
    <source>
        <strain evidence="3">MBIC 11017</strain>
    </source>
</reference>
<dbReference type="Proteomes" id="UP000000268">
    <property type="component" value="Chromosome"/>
</dbReference>
<dbReference type="KEGG" id="amr:AM1_2346"/>
<name>B0C254_ACAM1</name>
<keyword evidence="1" id="KW-0812">Transmembrane</keyword>
<accession>B0C254</accession>
<keyword evidence="3" id="KW-1185">Reference proteome</keyword>
<evidence type="ECO:0000313" key="3">
    <source>
        <dbReference type="Proteomes" id="UP000000268"/>
    </source>
</evidence>
<dbReference type="AlphaFoldDB" id="B0C254"/>
<feature type="transmembrane region" description="Helical" evidence="1">
    <location>
        <begin position="21"/>
        <end position="40"/>
    </location>
</feature>
<keyword evidence="1" id="KW-0472">Membrane</keyword>
<dbReference type="EMBL" id="CP000828">
    <property type="protein sequence ID" value="ABW27355.1"/>
    <property type="molecule type" value="Genomic_DNA"/>
</dbReference>
<keyword evidence="1" id="KW-1133">Transmembrane helix</keyword>
<organism evidence="2 3">
    <name type="scientific">Acaryochloris marina (strain MBIC 11017)</name>
    <dbReference type="NCBI Taxonomy" id="329726"/>
    <lineage>
        <taxon>Bacteria</taxon>
        <taxon>Bacillati</taxon>
        <taxon>Cyanobacteriota</taxon>
        <taxon>Cyanophyceae</taxon>
        <taxon>Acaryochloridales</taxon>
        <taxon>Acaryochloridaceae</taxon>
        <taxon>Acaryochloris</taxon>
    </lineage>
</organism>
<proteinExistence type="predicted"/>